<dbReference type="GeneID" id="57964518"/>
<dbReference type="EMBL" id="AGYR01000007">
    <property type="protein sequence ID" value="ENZ18785.1"/>
    <property type="molecule type" value="Genomic_DNA"/>
</dbReference>
<comment type="caution">
    <text evidence="2">The sequence shown here is derived from an EMBL/GenBank/DDBJ whole genome shotgun (WGS) entry which is preliminary data.</text>
</comment>
<protein>
    <submittedName>
        <fullName evidence="2">Uncharacterized protein</fullName>
    </submittedName>
</protein>
<reference evidence="2 3" key="1">
    <citation type="submission" date="2013-01" db="EMBL/GenBank/DDBJ databases">
        <title>The Genome Sequence of Clostridium clostridioforme 90A8.</title>
        <authorList>
            <consortium name="The Broad Institute Genome Sequencing Platform"/>
            <person name="Earl A."/>
            <person name="Ward D."/>
            <person name="Feldgarden M."/>
            <person name="Gevers D."/>
            <person name="Courvalin P."/>
            <person name="Lambert T."/>
            <person name="Walker B."/>
            <person name="Young S.K."/>
            <person name="Zeng Q."/>
            <person name="Gargeya S."/>
            <person name="Fitzgerald M."/>
            <person name="Haas B."/>
            <person name="Abouelleil A."/>
            <person name="Alvarado L."/>
            <person name="Arachchi H.M."/>
            <person name="Berlin A.M."/>
            <person name="Chapman S.B."/>
            <person name="Dewar J."/>
            <person name="Goldberg J."/>
            <person name="Griggs A."/>
            <person name="Gujja S."/>
            <person name="Hansen M."/>
            <person name="Howarth C."/>
            <person name="Imamovic A."/>
            <person name="Larimer J."/>
            <person name="McCowan C."/>
            <person name="Murphy C."/>
            <person name="Neiman D."/>
            <person name="Pearson M."/>
            <person name="Priest M."/>
            <person name="Roberts A."/>
            <person name="Saif S."/>
            <person name="Shea T."/>
            <person name="Sisk P."/>
            <person name="Sykes S."/>
            <person name="Wortman J."/>
            <person name="Nusbaum C."/>
            <person name="Birren B."/>
        </authorList>
    </citation>
    <scope>NUCLEOTIDE SEQUENCE [LARGE SCALE GENOMIC DNA]</scope>
    <source>
        <strain evidence="2 3">90A8</strain>
    </source>
</reference>
<dbReference type="HOGENOM" id="CLU_1388175_0_0_9"/>
<gene>
    <name evidence="2" type="ORF">HMPREF1090_01102</name>
</gene>
<dbReference type="RefSeq" id="WP_002594947.1">
    <property type="nucleotide sequence ID" value="NZ_KB850998.1"/>
</dbReference>
<evidence type="ECO:0000256" key="1">
    <source>
        <dbReference type="SAM" id="MobiDB-lite"/>
    </source>
</evidence>
<evidence type="ECO:0000313" key="3">
    <source>
        <dbReference type="Proteomes" id="UP000013085"/>
    </source>
</evidence>
<dbReference type="AlphaFoldDB" id="A0A0E2HET3"/>
<feature type="region of interest" description="Disordered" evidence="1">
    <location>
        <begin position="69"/>
        <end position="113"/>
    </location>
</feature>
<organism evidence="2 3">
    <name type="scientific">[Clostridium] clostridioforme 90A8</name>
    <dbReference type="NCBI Taxonomy" id="999408"/>
    <lineage>
        <taxon>Bacteria</taxon>
        <taxon>Bacillati</taxon>
        <taxon>Bacillota</taxon>
        <taxon>Clostridia</taxon>
        <taxon>Lachnospirales</taxon>
        <taxon>Lachnospiraceae</taxon>
        <taxon>Enterocloster</taxon>
    </lineage>
</organism>
<dbReference type="PATRIC" id="fig|999408.3.peg.1181"/>
<name>A0A0E2HET3_9FIRM</name>
<sequence length="193" mass="21211">MGQLLKVTSVPMQTMRFTQNARLVPADHVDIERRKAMARHFAFHSRYSSRGNTVDLNYVNQVNRSFAGARTHSRPTGSAGWSAGPPPSGGRSAEQRPQAVSKENGLAASGSGPVSYTTDIPVSQISIPETQAAYTTQRGSFELRVATGELSYLPPMTMTIITQYPEIHFEYLGGFHYFPPPEDFTEGNMNLSI</sequence>
<proteinExistence type="predicted"/>
<accession>A0A0E2HET3</accession>
<evidence type="ECO:0000313" key="2">
    <source>
        <dbReference type="EMBL" id="ENZ18785.1"/>
    </source>
</evidence>
<dbReference type="Proteomes" id="UP000013085">
    <property type="component" value="Unassembled WGS sequence"/>
</dbReference>